<sequence>MQRFGNALPAIALVGCVALIALIVPLAEISGRGYGFFTRDPTQIGQIPYYSGYLSSLGVLTWATGAAVALFSAVLLDGLAADRSEATFLFYFGCLTALLALDDLFLIHENFFLNEKIVFLAYMLIALTGCVLFKKHLLRQATGFAIAAACAFALSLIIDRFQYAIQERIGDFRILFEDGSKFFGAVCWAIFLCKASAASILQSARS</sequence>
<evidence type="ECO:0008006" key="4">
    <source>
        <dbReference type="Google" id="ProtNLM"/>
    </source>
</evidence>
<proteinExistence type="predicted"/>
<feature type="transmembrane region" description="Helical" evidence="1">
    <location>
        <begin position="88"/>
        <end position="107"/>
    </location>
</feature>
<evidence type="ECO:0000256" key="1">
    <source>
        <dbReference type="SAM" id="Phobius"/>
    </source>
</evidence>
<accession>A0A9Y2L425</accession>
<keyword evidence="1" id="KW-0472">Membrane</keyword>
<evidence type="ECO:0000313" key="3">
    <source>
        <dbReference type="Proteomes" id="UP001238334"/>
    </source>
</evidence>
<name>A0A9Y2L425_9RHOB</name>
<dbReference type="RefSeq" id="WP_270920732.1">
    <property type="nucleotide sequence ID" value="NZ_CP127248.1"/>
</dbReference>
<organism evidence="2 3">
    <name type="scientific">Parasedimentitalea psychrophila</name>
    <dbReference type="NCBI Taxonomy" id="2997337"/>
    <lineage>
        <taxon>Bacteria</taxon>
        <taxon>Pseudomonadati</taxon>
        <taxon>Pseudomonadota</taxon>
        <taxon>Alphaproteobacteria</taxon>
        <taxon>Rhodobacterales</taxon>
        <taxon>Paracoccaceae</taxon>
        <taxon>Parasedimentitalea</taxon>
    </lineage>
</organism>
<dbReference type="AlphaFoldDB" id="A0A9Y2L425"/>
<keyword evidence="3" id="KW-1185">Reference proteome</keyword>
<feature type="transmembrane region" description="Helical" evidence="1">
    <location>
        <begin position="144"/>
        <end position="162"/>
    </location>
</feature>
<protein>
    <recommendedName>
        <fullName evidence="4">Oxidase</fullName>
    </recommendedName>
</protein>
<evidence type="ECO:0000313" key="2">
    <source>
        <dbReference type="EMBL" id="WIY27728.1"/>
    </source>
</evidence>
<dbReference type="Proteomes" id="UP001238334">
    <property type="component" value="Plasmid pQS-1"/>
</dbReference>
<keyword evidence="1" id="KW-0812">Transmembrane</keyword>
<keyword evidence="2" id="KW-0614">Plasmid</keyword>
<dbReference type="KEGG" id="ppso:QPJ95_23420"/>
<feature type="transmembrane region" description="Helical" evidence="1">
    <location>
        <begin position="7"/>
        <end position="27"/>
    </location>
</feature>
<reference evidence="2 3" key="1">
    <citation type="submission" date="2023-06" db="EMBL/GenBank/DDBJ databases">
        <title>Parasedimentitalea psychrophila sp. nov., a psychrophilic bacterium isolated from deep-sea sediment.</title>
        <authorList>
            <person name="Li A."/>
        </authorList>
    </citation>
    <scope>NUCLEOTIDE SEQUENCE [LARGE SCALE GENOMIC DNA]</scope>
    <source>
        <strain evidence="2 3">QS115</strain>
        <plasmid evidence="2 3">pQS-1</plasmid>
    </source>
</reference>
<dbReference type="PROSITE" id="PS51257">
    <property type="entry name" value="PROKAR_LIPOPROTEIN"/>
    <property type="match status" value="1"/>
</dbReference>
<feature type="transmembrane region" description="Helical" evidence="1">
    <location>
        <begin position="47"/>
        <end position="76"/>
    </location>
</feature>
<dbReference type="EMBL" id="CP127248">
    <property type="protein sequence ID" value="WIY27728.1"/>
    <property type="molecule type" value="Genomic_DNA"/>
</dbReference>
<gene>
    <name evidence="2" type="ORF">QPJ95_23420</name>
</gene>
<geneLocation type="plasmid" evidence="2 3">
    <name>pQS-1</name>
</geneLocation>
<keyword evidence="1" id="KW-1133">Transmembrane helix</keyword>
<feature type="transmembrane region" description="Helical" evidence="1">
    <location>
        <begin position="113"/>
        <end position="132"/>
    </location>
</feature>
<feature type="transmembrane region" description="Helical" evidence="1">
    <location>
        <begin position="182"/>
        <end position="201"/>
    </location>
</feature>